<keyword evidence="6" id="KW-0449">Lipoprotein</keyword>
<keyword evidence="1" id="KW-0175">Coiled coil</keyword>
<feature type="region of interest" description="Disordered" evidence="2">
    <location>
        <begin position="33"/>
        <end position="70"/>
    </location>
</feature>
<proteinExistence type="predicted"/>
<evidence type="ECO:0000313" key="6">
    <source>
        <dbReference type="EMBL" id="NYJ77409.1"/>
    </source>
</evidence>
<evidence type="ECO:0000256" key="1">
    <source>
        <dbReference type="SAM" id="Coils"/>
    </source>
</evidence>
<sequence length="319" mass="34284">MTMEAWVQRLRWIAGAMLAALLLAGCADGGDEHGMADHESGDHEAGDRAGVEDAPAAPGENGPPADVDVEDREVITTASALVEVREVREAVDDVIAQVEGHGGHVESRREQVDDDGRLGSATLTLRIPAQHLGQVLEHLAELGDVQDLSERAQDVTGTARDLDARIEALETSVERLLEIMEQATTSEDLLQAESSLSERQASLEALVAQRQGLSDQVEMSTLRLEFLDGRAAVVRAEGFLGGLQSGWAGLVAAADGVLVVTGAMLPWLPVLIIVAVVVRWLVRRRRGRRRSRAQEVPGEVPEEVMDEAREGDSGGSHER</sequence>
<accession>A0A7Z0GL24</accession>
<keyword evidence="4" id="KW-0732">Signal</keyword>
<feature type="compositionally biased region" description="Basic and acidic residues" evidence="2">
    <location>
        <begin position="306"/>
        <end position="319"/>
    </location>
</feature>
<dbReference type="EMBL" id="JACCFY010000001">
    <property type="protein sequence ID" value="NYJ77409.1"/>
    <property type="molecule type" value="Genomic_DNA"/>
</dbReference>
<feature type="compositionally biased region" description="Low complexity" evidence="2">
    <location>
        <begin position="52"/>
        <end position="66"/>
    </location>
</feature>
<dbReference type="InterPro" id="IPR025645">
    <property type="entry name" value="DUF4349"/>
</dbReference>
<evidence type="ECO:0000313" key="7">
    <source>
        <dbReference type="Proteomes" id="UP000535437"/>
    </source>
</evidence>
<keyword evidence="3" id="KW-0472">Membrane</keyword>
<evidence type="ECO:0000256" key="4">
    <source>
        <dbReference type="SAM" id="SignalP"/>
    </source>
</evidence>
<comment type="caution">
    <text evidence="6">The sequence shown here is derived from an EMBL/GenBank/DDBJ whole genome shotgun (WGS) entry which is preliminary data.</text>
</comment>
<feature type="compositionally biased region" description="Basic and acidic residues" evidence="2">
    <location>
        <begin position="33"/>
        <end position="51"/>
    </location>
</feature>
<dbReference type="Pfam" id="PF14257">
    <property type="entry name" value="DUF4349"/>
    <property type="match status" value="1"/>
</dbReference>
<feature type="domain" description="DUF4349" evidence="5">
    <location>
        <begin position="72"/>
        <end position="279"/>
    </location>
</feature>
<keyword evidence="3" id="KW-1133">Transmembrane helix</keyword>
<feature type="signal peptide" evidence="4">
    <location>
        <begin position="1"/>
        <end position="29"/>
    </location>
</feature>
<gene>
    <name evidence="6" type="ORF">HNR09_000820</name>
</gene>
<evidence type="ECO:0000256" key="3">
    <source>
        <dbReference type="SAM" id="Phobius"/>
    </source>
</evidence>
<feature type="transmembrane region" description="Helical" evidence="3">
    <location>
        <begin position="264"/>
        <end position="282"/>
    </location>
</feature>
<feature type="chain" id="PRO_5039615396" evidence="4">
    <location>
        <begin position="30"/>
        <end position="319"/>
    </location>
</feature>
<dbReference type="AlphaFoldDB" id="A0A7Z0GL24"/>
<dbReference type="Proteomes" id="UP000535437">
    <property type="component" value="Unassembled WGS sequence"/>
</dbReference>
<name>A0A7Z0GL24_9MICC</name>
<evidence type="ECO:0000259" key="5">
    <source>
        <dbReference type="Pfam" id="PF14257"/>
    </source>
</evidence>
<keyword evidence="7" id="KW-1185">Reference proteome</keyword>
<evidence type="ECO:0000256" key="2">
    <source>
        <dbReference type="SAM" id="MobiDB-lite"/>
    </source>
</evidence>
<dbReference type="RefSeq" id="WP_179540897.1">
    <property type="nucleotide sequence ID" value="NZ_BAAALL010000004.1"/>
</dbReference>
<feature type="region of interest" description="Disordered" evidence="2">
    <location>
        <begin position="290"/>
        <end position="319"/>
    </location>
</feature>
<reference evidence="6 7" key="1">
    <citation type="submission" date="2020-07" db="EMBL/GenBank/DDBJ databases">
        <title>Sequencing the genomes of 1000 actinobacteria strains.</title>
        <authorList>
            <person name="Klenk H.-P."/>
        </authorList>
    </citation>
    <scope>NUCLEOTIDE SEQUENCE [LARGE SCALE GENOMIC DNA]</scope>
    <source>
        <strain evidence="6 7">DSM 15475</strain>
    </source>
</reference>
<organism evidence="6 7">
    <name type="scientific">Nesterenkonia xinjiangensis</name>
    <dbReference type="NCBI Taxonomy" id="225327"/>
    <lineage>
        <taxon>Bacteria</taxon>
        <taxon>Bacillati</taxon>
        <taxon>Actinomycetota</taxon>
        <taxon>Actinomycetes</taxon>
        <taxon>Micrococcales</taxon>
        <taxon>Micrococcaceae</taxon>
        <taxon>Nesterenkonia</taxon>
    </lineage>
</organism>
<keyword evidence="3" id="KW-0812">Transmembrane</keyword>
<feature type="coiled-coil region" evidence="1">
    <location>
        <begin position="159"/>
        <end position="186"/>
    </location>
</feature>
<protein>
    <submittedName>
        <fullName evidence="6">Outer membrane murein-binding lipoprotein Lpp</fullName>
    </submittedName>
</protein>